<feature type="binding site" evidence="11">
    <location>
        <position position="111"/>
    </location>
    <ligand>
        <name>Mn(2+)</name>
        <dbReference type="ChEBI" id="CHEBI:29035"/>
    </ligand>
</feature>
<feature type="domain" description="Cupin type-1" evidence="14">
    <location>
        <begin position="63"/>
        <end position="213"/>
    </location>
</feature>
<evidence type="ECO:0000256" key="10">
    <source>
        <dbReference type="PIRSR" id="PIRSR601929-1"/>
    </source>
</evidence>
<dbReference type="GO" id="GO:0048046">
    <property type="term" value="C:apoplast"/>
    <property type="evidence" value="ECO:0007669"/>
    <property type="project" value="UniProtKB-SubCell"/>
</dbReference>
<feature type="chain" id="PRO_5033946873" description="Germin-like protein" evidence="13">
    <location>
        <begin position="25"/>
        <end position="219"/>
    </location>
</feature>
<dbReference type="PRINTS" id="PR00325">
    <property type="entry name" value="GERMIN"/>
</dbReference>
<evidence type="ECO:0000313" key="16">
    <source>
        <dbReference type="EMBL" id="KAF4379286.1"/>
    </source>
</evidence>
<dbReference type="Pfam" id="PF00190">
    <property type="entry name" value="Cupin_1"/>
    <property type="match status" value="1"/>
</dbReference>
<evidence type="ECO:0000313" key="15">
    <source>
        <dbReference type="EMBL" id="KAF4376949.1"/>
    </source>
</evidence>
<dbReference type="GO" id="GO:0030145">
    <property type="term" value="F:manganese ion binding"/>
    <property type="evidence" value="ECO:0007669"/>
    <property type="project" value="UniProtKB-UniRule"/>
</dbReference>
<evidence type="ECO:0000313" key="19">
    <source>
        <dbReference type="Proteomes" id="UP000583929"/>
    </source>
</evidence>
<keyword evidence="5 13" id="KW-0964">Secreted</keyword>
<evidence type="ECO:0000259" key="14">
    <source>
        <dbReference type="SMART" id="SM00835"/>
    </source>
</evidence>
<feature type="binding site" evidence="10">
    <location>
        <position position="113"/>
    </location>
    <ligand>
        <name>oxalate</name>
        <dbReference type="ChEBI" id="CHEBI:30623"/>
    </ligand>
</feature>
<keyword evidence="7 12" id="KW-1015">Disulfide bond</keyword>
<feature type="binding site" evidence="11">
    <location>
        <position position="159"/>
    </location>
    <ligand>
        <name>Mn(2+)</name>
        <dbReference type="ChEBI" id="CHEBI:29035"/>
    </ligand>
</feature>
<evidence type="ECO:0000256" key="3">
    <source>
        <dbReference type="ARBA" id="ARBA00007456"/>
    </source>
</evidence>
<dbReference type="InterPro" id="IPR014710">
    <property type="entry name" value="RmlC-like_jellyroll"/>
</dbReference>
<evidence type="ECO:0000256" key="4">
    <source>
        <dbReference type="ARBA" id="ARBA00022523"/>
    </source>
</evidence>
<comment type="subcellular location">
    <subcellularLocation>
        <location evidence="2 13">Secreted</location>
        <location evidence="2 13">Extracellular space</location>
        <location evidence="2 13">Apoplast</location>
    </subcellularLocation>
</comment>
<dbReference type="Proteomes" id="UP000583929">
    <property type="component" value="Unassembled WGS sequence"/>
</dbReference>
<name>A0A7J6G4G7_CANSA</name>
<dbReference type="CDD" id="cd02241">
    <property type="entry name" value="cupin_OxOx"/>
    <property type="match status" value="1"/>
</dbReference>
<proteinExistence type="inferred from homology"/>
<evidence type="ECO:0000256" key="13">
    <source>
        <dbReference type="RuleBase" id="RU366015"/>
    </source>
</evidence>
<evidence type="ECO:0000256" key="8">
    <source>
        <dbReference type="ARBA" id="ARBA00023180"/>
    </source>
</evidence>
<accession>A0A7J6G4G7</accession>
<feature type="binding site" evidence="11">
    <location>
        <position position="113"/>
    </location>
    <ligand>
        <name>Mn(2+)</name>
        <dbReference type="ChEBI" id="CHEBI:29035"/>
    </ligand>
</feature>
<dbReference type="PANTHER" id="PTHR31238">
    <property type="entry name" value="GERMIN-LIKE PROTEIN SUBFAMILY 3 MEMBER 3"/>
    <property type="match status" value="1"/>
</dbReference>
<keyword evidence="9 10" id="KW-0464">Manganese</keyword>
<feature type="binding site" evidence="11">
    <location>
        <position position="118"/>
    </location>
    <ligand>
        <name>Mn(2+)</name>
        <dbReference type="ChEBI" id="CHEBI:29035"/>
    </ligand>
</feature>
<feature type="signal peptide" evidence="13">
    <location>
        <begin position="1"/>
        <end position="24"/>
    </location>
</feature>
<feature type="binding site" evidence="10">
    <location>
        <position position="118"/>
    </location>
    <ligand>
        <name>oxalate</name>
        <dbReference type="ChEBI" id="CHEBI:30623"/>
    </ligand>
</feature>
<keyword evidence="4 13" id="KW-0052">Apoplast</keyword>
<feature type="disulfide bond" evidence="12">
    <location>
        <begin position="34"/>
        <end position="49"/>
    </location>
</feature>
<dbReference type="PROSITE" id="PS00725">
    <property type="entry name" value="GERMIN"/>
    <property type="match status" value="1"/>
</dbReference>
<dbReference type="FunFam" id="2.60.120.10:FF:000005">
    <property type="entry name" value="Germin-like protein subfamily 1 member 8"/>
    <property type="match status" value="1"/>
</dbReference>
<keyword evidence="8" id="KW-0325">Glycoprotein</keyword>
<keyword evidence="19" id="KW-1185">Reference proteome</keyword>
<dbReference type="EMBL" id="JAATIQ010000026">
    <property type="protein sequence ID" value="KAF4398375.1"/>
    <property type="molecule type" value="Genomic_DNA"/>
</dbReference>
<evidence type="ECO:0000256" key="1">
    <source>
        <dbReference type="ARBA" id="ARBA00003629"/>
    </source>
</evidence>
<evidence type="ECO:0000256" key="12">
    <source>
        <dbReference type="PIRSR" id="PIRSR601929-3"/>
    </source>
</evidence>
<reference evidence="18 19" key="1">
    <citation type="journal article" date="2020" name="bioRxiv">
        <title>Sequence and annotation of 42 cannabis genomes reveals extensive copy number variation in cannabinoid synthesis and pathogen resistance genes.</title>
        <authorList>
            <person name="Mckernan K.J."/>
            <person name="Helbert Y."/>
            <person name="Kane L.T."/>
            <person name="Ebling H."/>
            <person name="Zhang L."/>
            <person name="Liu B."/>
            <person name="Eaton Z."/>
            <person name="Mclaughlin S."/>
            <person name="Kingan S."/>
            <person name="Baybayan P."/>
            <person name="Concepcion G."/>
            <person name="Jordan M."/>
            <person name="Riva A."/>
            <person name="Barbazuk W."/>
            <person name="Harkins T."/>
        </authorList>
    </citation>
    <scope>NUCLEOTIDE SEQUENCE [LARGE SCALE GENOMIC DNA]</scope>
    <source>
        <strain evidence="18 19">cv. Jamaican Lion 4</strain>
        <strain evidence="17">Father</strain>
        <strain evidence="15">Mother</strain>
        <tissue evidence="15">Leaf</tissue>
    </source>
</reference>
<dbReference type="InterPro" id="IPR011051">
    <property type="entry name" value="RmlC_Cupin_sf"/>
</dbReference>
<dbReference type="Gene3D" id="2.60.120.10">
    <property type="entry name" value="Jelly Rolls"/>
    <property type="match status" value="1"/>
</dbReference>
<comment type="caution">
    <text evidence="15">The sequence shown here is derived from an EMBL/GenBank/DDBJ whole genome shotgun (WGS) entry which is preliminary data.</text>
</comment>
<dbReference type="InterPro" id="IPR019780">
    <property type="entry name" value="Germin_Mn-BS"/>
</dbReference>
<comment type="similarity">
    <text evidence="3 13">Belongs to the germin family.</text>
</comment>
<evidence type="ECO:0000256" key="11">
    <source>
        <dbReference type="PIRSR" id="PIRSR601929-2"/>
    </source>
</evidence>
<keyword evidence="13" id="KW-0732">Signal</keyword>
<protein>
    <recommendedName>
        <fullName evidence="13">Germin-like protein</fullName>
    </recommendedName>
</protein>
<feature type="binding site" evidence="10">
    <location>
        <position position="108"/>
    </location>
    <ligand>
        <name>oxalate</name>
        <dbReference type="ChEBI" id="CHEBI:30623"/>
    </ligand>
</feature>
<keyword evidence="6 10" id="KW-0479">Metal-binding</keyword>
<evidence type="ECO:0000256" key="6">
    <source>
        <dbReference type="ARBA" id="ARBA00022723"/>
    </source>
</evidence>
<dbReference type="SMART" id="SM00835">
    <property type="entry name" value="Cupin_1"/>
    <property type="match status" value="1"/>
</dbReference>
<dbReference type="Proteomes" id="UP000525078">
    <property type="component" value="Unassembled WGS sequence"/>
</dbReference>
<evidence type="ECO:0000256" key="5">
    <source>
        <dbReference type="ARBA" id="ARBA00022525"/>
    </source>
</evidence>
<evidence type="ECO:0000256" key="2">
    <source>
        <dbReference type="ARBA" id="ARBA00004271"/>
    </source>
</evidence>
<sequence length="219" mass="23549">MASNNHNFLIMLALFAITCSISLASDPNLLQDFCVRDSNSPVLVNGFACKDPKLVDANDFFFSGLNKPGNTSNVIGSKVTLVNVEKIPGLNTLGVSVARVDYEPLGLNPPHTHPRATELFTVIKGTFQVGFVTSNPENRLITKILQEGDVFAFPKGLVHFQRNIGHGKGLAISSLSSQNPGIVTIANAVFGSNPDIPADILAKAFQMDNNLVLNIQSKF</sequence>
<evidence type="ECO:0000256" key="9">
    <source>
        <dbReference type="ARBA" id="ARBA00023211"/>
    </source>
</evidence>
<evidence type="ECO:0000256" key="7">
    <source>
        <dbReference type="ARBA" id="ARBA00023157"/>
    </source>
</evidence>
<dbReference type="OrthoDB" id="1921208at2759"/>
<dbReference type="InterPro" id="IPR001929">
    <property type="entry name" value="Germin"/>
</dbReference>
<organism evidence="15 18">
    <name type="scientific">Cannabis sativa</name>
    <name type="common">Hemp</name>
    <name type="synonym">Marijuana</name>
    <dbReference type="NCBI Taxonomy" id="3483"/>
    <lineage>
        <taxon>Eukaryota</taxon>
        <taxon>Viridiplantae</taxon>
        <taxon>Streptophyta</taxon>
        <taxon>Embryophyta</taxon>
        <taxon>Tracheophyta</taxon>
        <taxon>Spermatophyta</taxon>
        <taxon>Magnoliopsida</taxon>
        <taxon>eudicotyledons</taxon>
        <taxon>Gunneridae</taxon>
        <taxon>Pentapetalae</taxon>
        <taxon>rosids</taxon>
        <taxon>fabids</taxon>
        <taxon>Rosales</taxon>
        <taxon>Cannabaceae</taxon>
        <taxon>Cannabis</taxon>
    </lineage>
</organism>
<evidence type="ECO:0000313" key="17">
    <source>
        <dbReference type="EMBL" id="KAF4398375.1"/>
    </source>
</evidence>
<dbReference type="InterPro" id="IPR006045">
    <property type="entry name" value="Cupin_1"/>
</dbReference>
<gene>
    <name evidence="16" type="ORF">F8388_013504</name>
    <name evidence="15" type="ORF">F8388_022665</name>
    <name evidence="17" type="ORF">G4B88_025354</name>
</gene>
<dbReference type="EMBL" id="JAATIP010000069">
    <property type="protein sequence ID" value="KAF4379286.1"/>
    <property type="molecule type" value="Genomic_DNA"/>
</dbReference>
<evidence type="ECO:0000313" key="18">
    <source>
        <dbReference type="Proteomes" id="UP000525078"/>
    </source>
</evidence>
<comment type="function">
    <text evidence="1">May play a role in plant defense. Probably has no oxalate oxidase activity even if the active site is conserved.</text>
</comment>
<dbReference type="EMBL" id="JAATIP010000083">
    <property type="protein sequence ID" value="KAF4376949.1"/>
    <property type="molecule type" value="Genomic_DNA"/>
</dbReference>
<dbReference type="SUPFAM" id="SSF51182">
    <property type="entry name" value="RmlC-like cupins"/>
    <property type="match status" value="1"/>
</dbReference>
<dbReference type="AlphaFoldDB" id="A0A7J6G4G7"/>